<keyword evidence="2" id="KW-1185">Reference proteome</keyword>
<evidence type="ECO:0000313" key="1">
    <source>
        <dbReference type="EMBL" id="CAG8836837.1"/>
    </source>
</evidence>
<organism evidence="1 2">
    <name type="scientific">Gigaspora margarita</name>
    <dbReference type="NCBI Taxonomy" id="4874"/>
    <lineage>
        <taxon>Eukaryota</taxon>
        <taxon>Fungi</taxon>
        <taxon>Fungi incertae sedis</taxon>
        <taxon>Mucoromycota</taxon>
        <taxon>Glomeromycotina</taxon>
        <taxon>Glomeromycetes</taxon>
        <taxon>Diversisporales</taxon>
        <taxon>Gigasporaceae</taxon>
        <taxon>Gigaspora</taxon>
    </lineage>
</organism>
<feature type="non-terminal residue" evidence="1">
    <location>
        <position position="42"/>
    </location>
</feature>
<dbReference type="Proteomes" id="UP000789901">
    <property type="component" value="Unassembled WGS sequence"/>
</dbReference>
<gene>
    <name evidence="1" type="ORF">GMARGA_LOCUS33231</name>
</gene>
<accession>A0ABN7WP37</accession>
<reference evidence="1 2" key="1">
    <citation type="submission" date="2021-06" db="EMBL/GenBank/DDBJ databases">
        <authorList>
            <person name="Kallberg Y."/>
            <person name="Tangrot J."/>
            <person name="Rosling A."/>
        </authorList>
    </citation>
    <scope>NUCLEOTIDE SEQUENCE [LARGE SCALE GENOMIC DNA]</scope>
    <source>
        <strain evidence="1 2">120-4 pot B 10/14</strain>
    </source>
</reference>
<evidence type="ECO:0000313" key="2">
    <source>
        <dbReference type="Proteomes" id="UP000789901"/>
    </source>
</evidence>
<protein>
    <submittedName>
        <fullName evidence="1">41331_t:CDS:1</fullName>
    </submittedName>
</protein>
<feature type="non-terminal residue" evidence="1">
    <location>
        <position position="1"/>
    </location>
</feature>
<sequence length="42" mass="4550">LTTVLPAEPLFLQAFVEKIPFIHCDIAGMAIETKNKCGMGAM</sequence>
<proteinExistence type="predicted"/>
<comment type="caution">
    <text evidence="1">The sequence shown here is derived from an EMBL/GenBank/DDBJ whole genome shotgun (WGS) entry which is preliminary data.</text>
</comment>
<dbReference type="EMBL" id="CAJVQB010054465">
    <property type="protein sequence ID" value="CAG8836837.1"/>
    <property type="molecule type" value="Genomic_DNA"/>
</dbReference>
<name>A0ABN7WP37_GIGMA</name>